<keyword evidence="3" id="KW-1185">Reference proteome</keyword>
<dbReference type="PANTHER" id="PTHR43680">
    <property type="entry name" value="NITRATE REDUCTASE MOLYBDENUM COFACTOR ASSEMBLY CHAPERONE"/>
    <property type="match status" value="1"/>
</dbReference>
<organism evidence="2 3">
    <name type="scientific">Ornithinibacillus halotolerans</name>
    <dbReference type="NCBI Taxonomy" id="1274357"/>
    <lineage>
        <taxon>Bacteria</taxon>
        <taxon>Bacillati</taxon>
        <taxon>Bacillota</taxon>
        <taxon>Bacilli</taxon>
        <taxon>Bacillales</taxon>
        <taxon>Bacillaceae</taxon>
        <taxon>Ornithinibacillus</taxon>
    </lineage>
</organism>
<evidence type="ECO:0008006" key="4">
    <source>
        <dbReference type="Google" id="ProtNLM"/>
    </source>
</evidence>
<dbReference type="Proteomes" id="UP000613512">
    <property type="component" value="Unassembled WGS sequence"/>
</dbReference>
<dbReference type="GO" id="GO:0042128">
    <property type="term" value="P:nitrate assimilation"/>
    <property type="evidence" value="ECO:0007669"/>
    <property type="project" value="UniProtKB-KW"/>
</dbReference>
<evidence type="ECO:0000256" key="1">
    <source>
        <dbReference type="ARBA" id="ARBA00023063"/>
    </source>
</evidence>
<comment type="caution">
    <text evidence="2">The sequence shown here is derived from an EMBL/GenBank/DDBJ whole genome shotgun (WGS) entry which is preliminary data.</text>
</comment>
<dbReference type="InterPro" id="IPR036411">
    <property type="entry name" value="TorD-like_sf"/>
</dbReference>
<dbReference type="SUPFAM" id="SSF89155">
    <property type="entry name" value="TorD-like"/>
    <property type="match status" value="1"/>
</dbReference>
<dbReference type="GO" id="GO:0051082">
    <property type="term" value="F:unfolded protein binding"/>
    <property type="evidence" value="ECO:0007669"/>
    <property type="project" value="InterPro"/>
</dbReference>
<protein>
    <recommendedName>
        <fullName evidence="4">Nitrate reductase molybdenum cofactor assembly chaperone</fullName>
    </recommendedName>
</protein>
<dbReference type="AlphaFoldDB" id="A0A916S4X6"/>
<dbReference type="InterPro" id="IPR020945">
    <property type="entry name" value="DMSO/NO3_reduct_chaperone"/>
</dbReference>
<keyword evidence="1" id="KW-0534">Nitrate assimilation</keyword>
<name>A0A916S4X6_9BACI</name>
<sequence>MSKDKQATLVIASRLLGYPSDQFVKELKDIQLLIEDAIESTEIKEEFQETLKFLSVKSLRDIQELYVETFDLKTKTGLYLTAHEMGDSNRRGLALIKLQKIINEAGFERLSEELVDYIPMLMEFLAVAPDSNEKDRLEYRLAVVLQRIRENLAQHTPYSRILKILMNHVFPNPSKEEIEQLENNREEADLEELPYPIMYQ</sequence>
<gene>
    <name evidence="2" type="ORF">GCM10008025_26140</name>
</gene>
<proteinExistence type="predicted"/>
<dbReference type="EMBL" id="BMEY01000013">
    <property type="protein sequence ID" value="GGA81622.1"/>
    <property type="molecule type" value="Genomic_DNA"/>
</dbReference>
<dbReference type="GO" id="GO:0016530">
    <property type="term" value="F:metallochaperone activity"/>
    <property type="evidence" value="ECO:0007669"/>
    <property type="project" value="TreeGrafter"/>
</dbReference>
<dbReference type="InterPro" id="IPR003765">
    <property type="entry name" value="NO3_reductase_chaperone_NarJ"/>
</dbReference>
<dbReference type="Pfam" id="PF02613">
    <property type="entry name" value="Nitrate_red_del"/>
    <property type="match status" value="1"/>
</dbReference>
<dbReference type="PANTHER" id="PTHR43680:SF2">
    <property type="entry name" value="NITRATE REDUCTASE MOLYBDENUM COFACTOR ASSEMBLY CHAPERONE NARJ"/>
    <property type="match status" value="1"/>
</dbReference>
<dbReference type="RefSeq" id="WP_188385110.1">
    <property type="nucleotide sequence ID" value="NZ_BMEY01000013.1"/>
</dbReference>
<reference evidence="2" key="2">
    <citation type="submission" date="2020-09" db="EMBL/GenBank/DDBJ databases">
        <authorList>
            <person name="Sun Q."/>
            <person name="Zhou Y."/>
        </authorList>
    </citation>
    <scope>NUCLEOTIDE SEQUENCE</scope>
    <source>
        <strain evidence="2">CGMCC 1.12408</strain>
    </source>
</reference>
<accession>A0A916S4X6</accession>
<evidence type="ECO:0000313" key="2">
    <source>
        <dbReference type="EMBL" id="GGA81622.1"/>
    </source>
</evidence>
<dbReference type="GO" id="GO:0051131">
    <property type="term" value="P:chaperone-mediated protein complex assembly"/>
    <property type="evidence" value="ECO:0007669"/>
    <property type="project" value="InterPro"/>
</dbReference>
<evidence type="ECO:0000313" key="3">
    <source>
        <dbReference type="Proteomes" id="UP000613512"/>
    </source>
</evidence>
<dbReference type="NCBIfam" id="TIGR00684">
    <property type="entry name" value="narJ"/>
    <property type="match status" value="1"/>
</dbReference>
<reference evidence="2" key="1">
    <citation type="journal article" date="2014" name="Int. J. Syst. Evol. Microbiol.">
        <title>Complete genome sequence of Corynebacterium casei LMG S-19264T (=DSM 44701T), isolated from a smear-ripened cheese.</title>
        <authorList>
            <consortium name="US DOE Joint Genome Institute (JGI-PGF)"/>
            <person name="Walter F."/>
            <person name="Albersmeier A."/>
            <person name="Kalinowski J."/>
            <person name="Ruckert C."/>
        </authorList>
    </citation>
    <scope>NUCLEOTIDE SEQUENCE</scope>
    <source>
        <strain evidence="2">CGMCC 1.12408</strain>
    </source>
</reference>